<dbReference type="EMBL" id="CP016414">
    <property type="protein sequence ID" value="ANU37282.1"/>
    <property type="molecule type" value="Genomic_DNA"/>
</dbReference>
<dbReference type="Pfam" id="PF13490">
    <property type="entry name" value="zf-HC2"/>
    <property type="match status" value="1"/>
</dbReference>
<dbReference type="PATRIC" id="fig|45658.7.peg.2153"/>
<reference evidence="3 4" key="1">
    <citation type="submission" date="2016-07" db="EMBL/GenBank/DDBJ databases">
        <title>Genome sequencing of Vibrio scophthalmi strain VS-05, an isolated from Paralichthys olivaceus.</title>
        <authorList>
            <person name="Han H.-J."/>
        </authorList>
    </citation>
    <scope>NUCLEOTIDE SEQUENCE [LARGE SCALE GENOMIC DNA]</scope>
    <source>
        <strain evidence="3 4">VS-05</strain>
    </source>
</reference>
<proteinExistence type="predicted"/>
<gene>
    <name evidence="3" type="ORF">VSVS05_02178</name>
</gene>
<feature type="domain" description="Putative zinc-finger" evidence="2">
    <location>
        <begin position="8"/>
        <end position="37"/>
    </location>
</feature>
<dbReference type="InterPro" id="IPR025979">
    <property type="entry name" value="ChrR-like_cupin_dom"/>
</dbReference>
<dbReference type="Proteomes" id="UP000092528">
    <property type="component" value="Chromosome 1"/>
</dbReference>
<evidence type="ECO:0000313" key="3">
    <source>
        <dbReference type="EMBL" id="ANU37282.1"/>
    </source>
</evidence>
<organism evidence="3 4">
    <name type="scientific">Vibrio scophthalmi</name>
    <dbReference type="NCBI Taxonomy" id="45658"/>
    <lineage>
        <taxon>Bacteria</taxon>
        <taxon>Pseudomonadati</taxon>
        <taxon>Pseudomonadota</taxon>
        <taxon>Gammaproteobacteria</taxon>
        <taxon>Vibrionales</taxon>
        <taxon>Vibrionaceae</taxon>
        <taxon>Vibrio</taxon>
    </lineage>
</organism>
<feature type="domain" description="ChrR-like cupin" evidence="1">
    <location>
        <begin position="126"/>
        <end position="197"/>
    </location>
</feature>
<dbReference type="Gene3D" id="2.60.120.10">
    <property type="entry name" value="Jelly Rolls"/>
    <property type="match status" value="1"/>
</dbReference>
<dbReference type="InterPro" id="IPR012807">
    <property type="entry name" value="Anti-sigma_ChrR"/>
</dbReference>
<dbReference type="InterPro" id="IPR011051">
    <property type="entry name" value="RmlC_Cupin_sf"/>
</dbReference>
<evidence type="ECO:0000259" key="1">
    <source>
        <dbReference type="Pfam" id="PF12973"/>
    </source>
</evidence>
<name>A0A1C7FBK0_9VIBR</name>
<dbReference type="CDD" id="cd20301">
    <property type="entry name" value="cupin_ChrR"/>
    <property type="match status" value="1"/>
</dbReference>
<evidence type="ECO:0008006" key="5">
    <source>
        <dbReference type="Google" id="ProtNLM"/>
    </source>
</evidence>
<dbReference type="InterPro" id="IPR041916">
    <property type="entry name" value="Anti_sigma_zinc_sf"/>
</dbReference>
<dbReference type="InterPro" id="IPR027383">
    <property type="entry name" value="Znf_put"/>
</dbReference>
<evidence type="ECO:0000313" key="4">
    <source>
        <dbReference type="Proteomes" id="UP000092528"/>
    </source>
</evidence>
<sequence>MSYHPKYEMLQAYVHGELTSVDGFALATHIESCPQCQQHVAKIEEQAGLELETMQVEESFDMSVIFDRIVALEPCDEPIRIARKPRIVEVNGRQFSLPLTLSRFSDDIGEWKSYGGKVFSAPINLMEGARVNLLYITAGVNIPQHTHKGFESTLVLHGSFSDEEGEYYAGDYLLKDSSIKHSPFTKEGEDCLCLTFLTEPMLFTQGVARIFNRFGKGLYP</sequence>
<accession>A0A1C7FBK0</accession>
<dbReference type="RefSeq" id="WP_065545661.1">
    <property type="nucleotide sequence ID" value="NZ_CP016414.1"/>
</dbReference>
<dbReference type="Pfam" id="PF12973">
    <property type="entry name" value="Cupin_7"/>
    <property type="match status" value="1"/>
</dbReference>
<dbReference type="InterPro" id="IPR014710">
    <property type="entry name" value="RmlC-like_jellyroll"/>
</dbReference>
<protein>
    <recommendedName>
        <fullName evidence="5">ChrR-like cupin domain-containing protein</fullName>
    </recommendedName>
</protein>
<dbReference type="NCBIfam" id="TIGR02451">
    <property type="entry name" value="anti_sig_ChrR"/>
    <property type="match status" value="1"/>
</dbReference>
<keyword evidence="4" id="KW-1185">Reference proteome</keyword>
<evidence type="ECO:0000259" key="2">
    <source>
        <dbReference type="Pfam" id="PF13490"/>
    </source>
</evidence>
<dbReference type="GeneID" id="96872828"/>
<dbReference type="AlphaFoldDB" id="A0A1C7FBK0"/>
<dbReference type="Gene3D" id="1.10.10.1320">
    <property type="entry name" value="Anti-sigma factor, zinc-finger domain"/>
    <property type="match status" value="1"/>
</dbReference>
<dbReference type="STRING" id="45658.VSVS12_00822"/>
<dbReference type="SUPFAM" id="SSF51182">
    <property type="entry name" value="RmlC-like cupins"/>
    <property type="match status" value="1"/>
</dbReference>